<comment type="caution">
    <text evidence="8">The sequence shown here is derived from an EMBL/GenBank/DDBJ whole genome shotgun (WGS) entry which is preliminary data.</text>
</comment>
<dbReference type="UniPathway" id="UPA00002">
    <property type="reaction ID" value="UER00468"/>
</dbReference>
<proteinExistence type="inferred from homology"/>
<dbReference type="CDD" id="cd00959">
    <property type="entry name" value="DeoC"/>
    <property type="match status" value="1"/>
</dbReference>
<comment type="function">
    <text evidence="6 7">Catalyzes a reversible aldol reaction between acetaldehyde and D-glyceraldehyde 3-phosphate to generate 2-deoxy-D-ribose 5-phosphate.</text>
</comment>
<evidence type="ECO:0000313" key="8">
    <source>
        <dbReference type="EMBL" id="TWU46371.1"/>
    </source>
</evidence>
<dbReference type="AlphaFoldDB" id="A0A5C6EFA2"/>
<dbReference type="GO" id="GO:0009264">
    <property type="term" value="P:deoxyribonucleotide catabolic process"/>
    <property type="evidence" value="ECO:0007669"/>
    <property type="project" value="UniProtKB-UniRule"/>
</dbReference>
<gene>
    <name evidence="8" type="primary">deoC2</name>
    <name evidence="7" type="synonym">deoC</name>
    <name evidence="8" type="ORF">Poly51_57670</name>
</gene>
<dbReference type="EMBL" id="SJPW01000008">
    <property type="protein sequence ID" value="TWU46371.1"/>
    <property type="molecule type" value="Genomic_DNA"/>
</dbReference>
<dbReference type="PANTHER" id="PTHR10889">
    <property type="entry name" value="DEOXYRIBOSE-PHOSPHATE ALDOLASE"/>
    <property type="match status" value="1"/>
</dbReference>
<sequence>MTNYQYHDASKMIDHALLSPTLDKSALEAGCKMAAAYDVASICIMPYYLARCVEILTPTTVLPSTVIGFPLGGQTTSSKVAEAKTAVADGGVELDMVVNISAVLSGNWTLVADEIKAIVDVAHASDRKVKVIFENCYLQEDHKIRLCEISCDAGADWIKTSTGFGTGGATMDDLRLMVAHAKIPTQVKAAGGVRDLATLLEVRSLGVTRVGASATAAILDPARKELGLPPVDLGDGSALPGY</sequence>
<dbReference type="PIRSF" id="PIRSF001357">
    <property type="entry name" value="DeoC"/>
    <property type="match status" value="1"/>
</dbReference>
<comment type="similarity">
    <text evidence="1 7">Belongs to the DeoC/FbaB aldolase family. DeoC type 1 subfamily.</text>
</comment>
<comment type="catalytic activity">
    <reaction evidence="5 7">
        <text>2-deoxy-D-ribose 5-phosphate = D-glyceraldehyde 3-phosphate + acetaldehyde</text>
        <dbReference type="Rhea" id="RHEA:12821"/>
        <dbReference type="ChEBI" id="CHEBI:15343"/>
        <dbReference type="ChEBI" id="CHEBI:59776"/>
        <dbReference type="ChEBI" id="CHEBI:62877"/>
        <dbReference type="EC" id="4.1.2.4"/>
    </reaction>
</comment>
<dbReference type="GO" id="GO:0005737">
    <property type="term" value="C:cytoplasm"/>
    <property type="evidence" value="ECO:0007669"/>
    <property type="project" value="UniProtKB-SubCell"/>
</dbReference>
<keyword evidence="3 7" id="KW-0456">Lyase</keyword>
<dbReference type="Gene3D" id="3.20.20.70">
    <property type="entry name" value="Aldolase class I"/>
    <property type="match status" value="1"/>
</dbReference>
<comment type="subcellular location">
    <subcellularLocation>
        <location evidence="7">Cytoplasm</location>
    </subcellularLocation>
</comment>
<evidence type="ECO:0000313" key="9">
    <source>
        <dbReference type="Proteomes" id="UP000318288"/>
    </source>
</evidence>
<dbReference type="Pfam" id="PF01791">
    <property type="entry name" value="DeoC"/>
    <property type="match status" value="1"/>
</dbReference>
<dbReference type="GO" id="GO:0016052">
    <property type="term" value="P:carbohydrate catabolic process"/>
    <property type="evidence" value="ECO:0007669"/>
    <property type="project" value="TreeGrafter"/>
</dbReference>
<dbReference type="GO" id="GO:0006018">
    <property type="term" value="P:2-deoxyribose 1-phosphate catabolic process"/>
    <property type="evidence" value="ECO:0007669"/>
    <property type="project" value="UniProtKB-UniRule"/>
</dbReference>
<keyword evidence="9" id="KW-1185">Reference proteome</keyword>
<name>A0A5C6EFA2_9BACT</name>
<evidence type="ECO:0000256" key="4">
    <source>
        <dbReference type="ARBA" id="ARBA00023270"/>
    </source>
</evidence>
<dbReference type="OrthoDB" id="9778711at2"/>
<evidence type="ECO:0000256" key="6">
    <source>
        <dbReference type="ARBA" id="ARBA00056337"/>
    </source>
</evidence>
<dbReference type="InterPro" id="IPR011343">
    <property type="entry name" value="DeoC"/>
</dbReference>
<dbReference type="HAMAP" id="MF_00114">
    <property type="entry name" value="DeoC_type1"/>
    <property type="match status" value="1"/>
</dbReference>
<dbReference type="Proteomes" id="UP000318288">
    <property type="component" value="Unassembled WGS sequence"/>
</dbReference>
<dbReference type="SMART" id="SM01133">
    <property type="entry name" value="DeoC"/>
    <property type="match status" value="1"/>
</dbReference>
<dbReference type="InterPro" id="IPR013785">
    <property type="entry name" value="Aldolase_TIM"/>
</dbReference>
<evidence type="ECO:0000256" key="7">
    <source>
        <dbReference type="HAMAP-Rule" id="MF_00114"/>
    </source>
</evidence>
<keyword evidence="2 7" id="KW-0963">Cytoplasm</keyword>
<evidence type="ECO:0000256" key="3">
    <source>
        <dbReference type="ARBA" id="ARBA00023239"/>
    </source>
</evidence>
<evidence type="ECO:0000256" key="2">
    <source>
        <dbReference type="ARBA" id="ARBA00022490"/>
    </source>
</evidence>
<dbReference type="SUPFAM" id="SSF51569">
    <property type="entry name" value="Aldolase"/>
    <property type="match status" value="1"/>
</dbReference>
<evidence type="ECO:0000256" key="5">
    <source>
        <dbReference type="ARBA" id="ARBA00048791"/>
    </source>
</evidence>
<dbReference type="EC" id="4.1.2.4" evidence="7"/>
<organism evidence="8 9">
    <name type="scientific">Rubripirellula tenax</name>
    <dbReference type="NCBI Taxonomy" id="2528015"/>
    <lineage>
        <taxon>Bacteria</taxon>
        <taxon>Pseudomonadati</taxon>
        <taxon>Planctomycetota</taxon>
        <taxon>Planctomycetia</taxon>
        <taxon>Pirellulales</taxon>
        <taxon>Pirellulaceae</taxon>
        <taxon>Rubripirellula</taxon>
    </lineage>
</organism>
<feature type="active site" description="Proton donor/acceptor" evidence="7">
    <location>
        <position position="95"/>
    </location>
</feature>
<dbReference type="InterPro" id="IPR002915">
    <property type="entry name" value="DeoC/FbaB/LacD_aldolase"/>
</dbReference>
<keyword evidence="4 7" id="KW-0704">Schiff base</keyword>
<dbReference type="FunFam" id="3.20.20.70:FF:000044">
    <property type="entry name" value="Deoxyribose-phosphate aldolase"/>
    <property type="match status" value="1"/>
</dbReference>
<dbReference type="PANTHER" id="PTHR10889:SF1">
    <property type="entry name" value="DEOXYRIBOSE-PHOSPHATE ALDOLASE"/>
    <property type="match status" value="1"/>
</dbReference>
<comment type="pathway">
    <text evidence="7">Carbohydrate degradation; 2-deoxy-D-ribose 1-phosphate degradation; D-glyceraldehyde 3-phosphate and acetaldehyde from 2-deoxy-alpha-D-ribose 1-phosphate: step 2/2.</text>
</comment>
<dbReference type="RefSeq" id="WP_146462176.1">
    <property type="nucleotide sequence ID" value="NZ_SJPW01000008.1"/>
</dbReference>
<dbReference type="GO" id="GO:0004139">
    <property type="term" value="F:deoxyribose-phosphate aldolase activity"/>
    <property type="evidence" value="ECO:0007669"/>
    <property type="project" value="UniProtKB-UniRule"/>
</dbReference>
<feature type="active site" description="Proton donor/acceptor" evidence="7">
    <location>
        <position position="188"/>
    </location>
</feature>
<dbReference type="InterPro" id="IPR028581">
    <property type="entry name" value="DeoC_typeI"/>
</dbReference>
<accession>A0A5C6EFA2</accession>
<reference evidence="8 9" key="1">
    <citation type="submission" date="2019-02" db="EMBL/GenBank/DDBJ databases">
        <title>Deep-cultivation of Planctomycetes and their phenomic and genomic characterization uncovers novel biology.</title>
        <authorList>
            <person name="Wiegand S."/>
            <person name="Jogler M."/>
            <person name="Boedeker C."/>
            <person name="Pinto D."/>
            <person name="Vollmers J."/>
            <person name="Rivas-Marin E."/>
            <person name="Kohn T."/>
            <person name="Peeters S.H."/>
            <person name="Heuer A."/>
            <person name="Rast P."/>
            <person name="Oberbeckmann S."/>
            <person name="Bunk B."/>
            <person name="Jeske O."/>
            <person name="Meyerdierks A."/>
            <person name="Storesund J.E."/>
            <person name="Kallscheuer N."/>
            <person name="Luecker S."/>
            <person name="Lage O.M."/>
            <person name="Pohl T."/>
            <person name="Merkel B.J."/>
            <person name="Hornburger P."/>
            <person name="Mueller R.-W."/>
            <person name="Bruemmer F."/>
            <person name="Labrenz M."/>
            <person name="Spormann A.M."/>
            <person name="Op Den Camp H."/>
            <person name="Overmann J."/>
            <person name="Amann R."/>
            <person name="Jetten M.S.M."/>
            <person name="Mascher T."/>
            <person name="Medema M.H."/>
            <person name="Devos D.P."/>
            <person name="Kaster A.-K."/>
            <person name="Ovreas L."/>
            <person name="Rohde M."/>
            <person name="Galperin M.Y."/>
            <person name="Jogler C."/>
        </authorList>
    </citation>
    <scope>NUCLEOTIDE SEQUENCE [LARGE SCALE GENOMIC DNA]</scope>
    <source>
        <strain evidence="8 9">Poly51</strain>
    </source>
</reference>
<protein>
    <recommendedName>
        <fullName evidence="7">Deoxyribose-phosphate aldolase</fullName>
        <shortName evidence="7">DERA</shortName>
        <ecNumber evidence="7">4.1.2.4</ecNumber>
    </recommendedName>
    <alternativeName>
        <fullName evidence="7">2-deoxy-D-ribose 5-phosphate aldolase</fullName>
    </alternativeName>
    <alternativeName>
        <fullName evidence="7">Phosphodeoxyriboaldolase</fullName>
        <shortName evidence="7">Deoxyriboaldolase</shortName>
    </alternativeName>
</protein>
<evidence type="ECO:0000256" key="1">
    <source>
        <dbReference type="ARBA" id="ARBA00010936"/>
    </source>
</evidence>
<feature type="active site" description="Schiff-base intermediate with acetaldehyde" evidence="7">
    <location>
        <position position="159"/>
    </location>
</feature>
<dbReference type="NCBIfam" id="TIGR00126">
    <property type="entry name" value="deoC"/>
    <property type="match status" value="1"/>
</dbReference>